<evidence type="ECO:0000313" key="2">
    <source>
        <dbReference type="Proteomes" id="UP001056778"/>
    </source>
</evidence>
<name>A0ACB9TH32_HOLOL</name>
<reference evidence="1" key="1">
    <citation type="submission" date="2022-04" db="EMBL/GenBank/DDBJ databases">
        <title>Chromosome-scale genome assembly of Holotrichia oblita Faldermann.</title>
        <authorList>
            <person name="Rongchong L."/>
        </authorList>
    </citation>
    <scope>NUCLEOTIDE SEQUENCE</scope>
    <source>
        <strain evidence="1">81SQS9</strain>
    </source>
</reference>
<sequence>MSEDSLRRGSDDSFVVHRGKNIPTLSSILNDEQQRVRNLSKERQNNDTKADERGESKAAGKPSNWEEHKKPSYAGRRSRRNSMTEDSQLTIENFGGSQDNLNFIGRNPDKDVAVHIGRKISAPSAPIENPAVRSTIQDARGSFQLGYDNGCEKSDIERENFKLKKQLSSDDISLRNLKSDFFENKSNRMSFADMANHVSTEPKGIQLTYTPQQQQSQQDKEELPAKSSFKSSNPHTNGEKKTTSFATLPNTTTWQQQSSHSQQNLENNANSDDSPVGGQLMASQLNDIRMKLEEKRRNIETEKRKVEVAMNKQRQKVGNAAFLQAVVKEISDDASSVERKWLDQDQPYLETRRTPDIENMDMEQYHHSMAKMNSSLQDIQADIQRLANQQKQIQAAQEQQMVQHQKQLFQQSTFMTMSPHPASYATQASYNAPQYQQGPMFTPLQSSASAPHIPQSLYQAHAAMNQPQFFLHQQQQPMHMQSTQSIPMQPQQPIVPQRRTWAQQAQTPPLTSDSYQPDLRTWGKPQSAGGGFVLHESTDRFQDRFQESPSRYQNGGEHTLNHSNSHPGFTLSQQHQQQQLYSGSHSTPSASPQHRNVHRQISQLMDDSKRTVSLQQIEQPVRKSSVTHAPIPAPPVDDMAPQSISFIGNPNDDVIISESLTRLNITSGSRTYRIPSPTRPLLSRNAFQPSPPLEKEPPMAEVSSLDNDPTSQKGFYISFDNEQPKRPKPQLRTKKMSPKKERSLVEDEPNYEQIQETLEKERRAKQLERELEQERMKEELEERRKIEYERQRRETSQEREKAGAAIIIGNELSNPDPELLDEKERKKERIMMLSMQRRQQQEEAKQRKEQEAHARREREKAKEEEKVKKKEEQAQRRAAIFEQYKLKKAIEEAEREGKDVDKSLLNSLKPAPKMRAKVTSRPRPKTIHIDSGSVEMAEGLLQPSRGKKGSNTNLTVAPSYSTSTMKRDYYRGSQDSLAGSGLLYSKGTFLKT</sequence>
<comment type="caution">
    <text evidence="1">The sequence shown here is derived from an EMBL/GenBank/DDBJ whole genome shotgun (WGS) entry which is preliminary data.</text>
</comment>
<dbReference type="Proteomes" id="UP001056778">
    <property type="component" value="Chromosome 3"/>
</dbReference>
<protein>
    <submittedName>
        <fullName evidence="1">Uncharacterized protein</fullName>
    </submittedName>
</protein>
<keyword evidence="2" id="KW-1185">Reference proteome</keyword>
<accession>A0ACB9TH32</accession>
<organism evidence="1 2">
    <name type="scientific">Holotrichia oblita</name>
    <name type="common">Chafer beetle</name>
    <dbReference type="NCBI Taxonomy" id="644536"/>
    <lineage>
        <taxon>Eukaryota</taxon>
        <taxon>Metazoa</taxon>
        <taxon>Ecdysozoa</taxon>
        <taxon>Arthropoda</taxon>
        <taxon>Hexapoda</taxon>
        <taxon>Insecta</taxon>
        <taxon>Pterygota</taxon>
        <taxon>Neoptera</taxon>
        <taxon>Endopterygota</taxon>
        <taxon>Coleoptera</taxon>
        <taxon>Polyphaga</taxon>
        <taxon>Scarabaeiformia</taxon>
        <taxon>Scarabaeidae</taxon>
        <taxon>Melolonthinae</taxon>
        <taxon>Holotrichia</taxon>
    </lineage>
</organism>
<dbReference type="EMBL" id="CM043017">
    <property type="protein sequence ID" value="KAI4466052.1"/>
    <property type="molecule type" value="Genomic_DNA"/>
</dbReference>
<evidence type="ECO:0000313" key="1">
    <source>
        <dbReference type="EMBL" id="KAI4466052.1"/>
    </source>
</evidence>
<proteinExistence type="predicted"/>
<gene>
    <name evidence="1" type="ORF">MML48_3g00021872</name>
</gene>